<feature type="region of interest" description="Disordered" evidence="1">
    <location>
        <begin position="572"/>
        <end position="611"/>
    </location>
</feature>
<feature type="compositionally biased region" description="Basic and acidic residues" evidence="1">
    <location>
        <begin position="352"/>
        <end position="366"/>
    </location>
</feature>
<feature type="compositionally biased region" description="Basic and acidic residues" evidence="1">
    <location>
        <begin position="158"/>
        <end position="173"/>
    </location>
</feature>
<dbReference type="PANTHER" id="PTHR31008">
    <property type="entry name" value="COP1-INTERACTING PROTEIN-RELATED"/>
    <property type="match status" value="1"/>
</dbReference>
<feature type="compositionally biased region" description="Basic residues" evidence="1">
    <location>
        <begin position="118"/>
        <end position="128"/>
    </location>
</feature>
<feature type="compositionally biased region" description="Acidic residues" evidence="1">
    <location>
        <begin position="259"/>
        <end position="270"/>
    </location>
</feature>
<comment type="caution">
    <text evidence="2">The sequence shown here is derived from an EMBL/GenBank/DDBJ whole genome shotgun (WGS) entry which is preliminary data.</text>
</comment>
<accession>A0AAD7M2K8</accession>
<dbReference type="Proteomes" id="UP001163823">
    <property type="component" value="Chromosome 5"/>
</dbReference>
<feature type="compositionally biased region" description="Basic and acidic residues" evidence="1">
    <location>
        <begin position="129"/>
        <end position="147"/>
    </location>
</feature>
<protein>
    <submittedName>
        <fullName evidence="2">COP1-interacting protein 7</fullName>
    </submittedName>
</protein>
<feature type="region of interest" description="Disordered" evidence="1">
    <location>
        <begin position="94"/>
        <end position="220"/>
    </location>
</feature>
<feature type="region of interest" description="Disordered" evidence="1">
    <location>
        <begin position="1"/>
        <end position="55"/>
    </location>
</feature>
<feature type="compositionally biased region" description="Basic and acidic residues" evidence="1">
    <location>
        <begin position="666"/>
        <end position="686"/>
    </location>
</feature>
<feature type="compositionally biased region" description="Polar residues" evidence="1">
    <location>
        <begin position="687"/>
        <end position="697"/>
    </location>
</feature>
<dbReference type="KEGG" id="qsa:O6P43_012604"/>
<feature type="compositionally biased region" description="Polar residues" evidence="1">
    <location>
        <begin position="248"/>
        <end position="258"/>
    </location>
</feature>
<reference evidence="2" key="1">
    <citation type="journal article" date="2023" name="Science">
        <title>Elucidation of the pathway for biosynthesis of saponin adjuvants from the soapbark tree.</title>
        <authorList>
            <person name="Reed J."/>
            <person name="Orme A."/>
            <person name="El-Demerdash A."/>
            <person name="Owen C."/>
            <person name="Martin L.B.B."/>
            <person name="Misra R.C."/>
            <person name="Kikuchi S."/>
            <person name="Rejzek M."/>
            <person name="Martin A.C."/>
            <person name="Harkess A."/>
            <person name="Leebens-Mack J."/>
            <person name="Louveau T."/>
            <person name="Stephenson M.J."/>
            <person name="Osbourn A."/>
        </authorList>
    </citation>
    <scope>NUCLEOTIDE SEQUENCE</scope>
    <source>
        <strain evidence="2">S10</strain>
    </source>
</reference>
<dbReference type="AlphaFoldDB" id="A0AAD7M2K8"/>
<feature type="region of interest" description="Disordered" evidence="1">
    <location>
        <begin position="241"/>
        <end position="283"/>
    </location>
</feature>
<proteinExistence type="predicted"/>
<evidence type="ECO:0000313" key="2">
    <source>
        <dbReference type="EMBL" id="KAJ7968507.1"/>
    </source>
</evidence>
<evidence type="ECO:0000313" key="3">
    <source>
        <dbReference type="Proteomes" id="UP001163823"/>
    </source>
</evidence>
<feature type="compositionally biased region" description="Basic and acidic residues" evidence="1">
    <location>
        <begin position="572"/>
        <end position="598"/>
    </location>
</feature>
<feature type="compositionally biased region" description="Basic and acidic residues" evidence="1">
    <location>
        <begin position="196"/>
        <end position="207"/>
    </location>
</feature>
<keyword evidence="3" id="KW-1185">Reference proteome</keyword>
<organism evidence="2 3">
    <name type="scientific">Quillaja saponaria</name>
    <name type="common">Soap bark tree</name>
    <dbReference type="NCBI Taxonomy" id="32244"/>
    <lineage>
        <taxon>Eukaryota</taxon>
        <taxon>Viridiplantae</taxon>
        <taxon>Streptophyta</taxon>
        <taxon>Embryophyta</taxon>
        <taxon>Tracheophyta</taxon>
        <taxon>Spermatophyta</taxon>
        <taxon>Magnoliopsida</taxon>
        <taxon>eudicotyledons</taxon>
        <taxon>Gunneridae</taxon>
        <taxon>Pentapetalae</taxon>
        <taxon>rosids</taxon>
        <taxon>fabids</taxon>
        <taxon>Fabales</taxon>
        <taxon>Quillajaceae</taxon>
        <taxon>Quillaja</taxon>
    </lineage>
</organism>
<name>A0AAD7M2K8_QUISA</name>
<evidence type="ECO:0000256" key="1">
    <source>
        <dbReference type="SAM" id="MobiDB-lite"/>
    </source>
</evidence>
<gene>
    <name evidence="2" type="ORF">O6P43_012604</name>
</gene>
<feature type="compositionally biased region" description="Polar residues" evidence="1">
    <location>
        <begin position="43"/>
        <end position="52"/>
    </location>
</feature>
<feature type="compositionally biased region" description="Polar residues" evidence="1">
    <location>
        <begin position="8"/>
        <end position="30"/>
    </location>
</feature>
<dbReference type="EMBL" id="JARAOO010000005">
    <property type="protein sequence ID" value="KAJ7968507.1"/>
    <property type="molecule type" value="Genomic_DNA"/>
</dbReference>
<feature type="region of interest" description="Disordered" evidence="1">
    <location>
        <begin position="653"/>
        <end position="704"/>
    </location>
</feature>
<sequence>MRYLPPIQNGSVSDGNVVPSESTTNPASLNSKKDDNLPASDQMLPNTANSQVPMPWANNIPSPYMHNLQNPIQHMPSYGGYPFTSMQSAPPYHLQNMQWPSNMDKFNPNLVRDSNYRTNKKTSARRKEKYPSKKGSEDSEEDRHTDSNDIDSGSGSSSDKEQERRHSLKNDAKRKNHRRKSSGTVVIRNINYITPNRRDGNEGRGSDESPDNDAVDEDSIKEKVEIAVGSLEKFRRVDKNNTKRRRATQGQCILNESSDAADQDPDENQDVDASKGGNTNENWNSFKNLLMIDERMDTNEAGKLQPIDVQDEHFTIRSSEGRISLSASPALELDSQQVPKQLKAPDDSFIMSEKDGGSEGRVKSNDIDNGEGSCPVMRRRDCLDGEMFSNRVEEAGNYHVDAFSSCVSESSINKSRNDEDWFIVDHAGKSVNSDATVEHKLFNDDFILSSGGDYSHAKKRSKEILLDDSFMIQPQLAVADSCDLQWKTDISMVENLNSDAQRETSNITVSPDKHELSNNGEPNDLCMVLERDSGLEPAAVSWTMDYEVDISFSETDRRCSGVEMSDMENKLPMDCKKTNTSDKKVSGMRNPEKAEMSRVSHGFSGKNKSDIIYKNKKPSSISRSVVQKSKLEKEEEVRKKMEELMIQRQKRIAERTASSGLARAASKKDQFESRTAKGSTRNDKNRTQSIREINRISSVKVRAS</sequence>
<feature type="region of interest" description="Disordered" evidence="1">
    <location>
        <begin position="348"/>
        <end position="371"/>
    </location>
</feature>
<dbReference type="PANTHER" id="PTHR31008:SF0">
    <property type="entry name" value="CSL1"/>
    <property type="match status" value="1"/>
</dbReference>
<feature type="compositionally biased region" description="Acidic residues" evidence="1">
    <location>
        <begin position="208"/>
        <end position="217"/>
    </location>
</feature>